<evidence type="ECO:0000256" key="1">
    <source>
        <dbReference type="SAM" id="MobiDB-lite"/>
    </source>
</evidence>
<reference evidence="2" key="1">
    <citation type="submission" date="2022-11" db="EMBL/GenBank/DDBJ databases">
        <authorList>
            <person name="Petersen C."/>
        </authorList>
    </citation>
    <scope>NUCLEOTIDE SEQUENCE</scope>
    <source>
        <strain evidence="2">IBT 21917</strain>
    </source>
</reference>
<organism evidence="2 3">
    <name type="scientific">Penicillium capsulatum</name>
    <dbReference type="NCBI Taxonomy" id="69766"/>
    <lineage>
        <taxon>Eukaryota</taxon>
        <taxon>Fungi</taxon>
        <taxon>Dikarya</taxon>
        <taxon>Ascomycota</taxon>
        <taxon>Pezizomycotina</taxon>
        <taxon>Eurotiomycetes</taxon>
        <taxon>Eurotiomycetidae</taxon>
        <taxon>Eurotiales</taxon>
        <taxon>Aspergillaceae</taxon>
        <taxon>Penicillium</taxon>
    </lineage>
</organism>
<name>A0A9W9ILQ5_9EURO</name>
<dbReference type="EMBL" id="JAPQKO010000002">
    <property type="protein sequence ID" value="KAJ5179406.1"/>
    <property type="molecule type" value="Genomic_DNA"/>
</dbReference>
<reference evidence="2" key="2">
    <citation type="journal article" date="2023" name="IMA Fungus">
        <title>Comparative genomic study of the Penicillium genus elucidates a diverse pangenome and 15 lateral gene transfer events.</title>
        <authorList>
            <person name="Petersen C."/>
            <person name="Sorensen T."/>
            <person name="Nielsen M.R."/>
            <person name="Sondergaard T.E."/>
            <person name="Sorensen J.L."/>
            <person name="Fitzpatrick D.A."/>
            <person name="Frisvad J.C."/>
            <person name="Nielsen K.L."/>
        </authorList>
    </citation>
    <scope>NUCLEOTIDE SEQUENCE</scope>
    <source>
        <strain evidence="2">IBT 21917</strain>
    </source>
</reference>
<dbReference type="OrthoDB" id="5402392at2759"/>
<feature type="compositionally biased region" description="Polar residues" evidence="1">
    <location>
        <begin position="318"/>
        <end position="333"/>
    </location>
</feature>
<proteinExistence type="predicted"/>
<feature type="region of interest" description="Disordered" evidence="1">
    <location>
        <begin position="318"/>
        <end position="338"/>
    </location>
</feature>
<protein>
    <submittedName>
        <fullName evidence="2">Uncharacterized protein</fullName>
    </submittedName>
</protein>
<dbReference type="Proteomes" id="UP001146351">
    <property type="component" value="Unassembled WGS sequence"/>
</dbReference>
<comment type="caution">
    <text evidence="2">The sequence shown here is derived from an EMBL/GenBank/DDBJ whole genome shotgun (WGS) entry which is preliminary data.</text>
</comment>
<feature type="region of interest" description="Disordered" evidence="1">
    <location>
        <begin position="164"/>
        <end position="187"/>
    </location>
</feature>
<evidence type="ECO:0000313" key="3">
    <source>
        <dbReference type="Proteomes" id="UP001146351"/>
    </source>
</evidence>
<keyword evidence="3" id="KW-1185">Reference proteome</keyword>
<sequence length="535" mass="59550">MPPDESPTHIPPLGEPLAPYVKSRQEALRIRQALTCYLRSLVIFDDADPSTQSSHLALRVPTDRVTDVKRIPIDLTGLRKQYLQALQANVAARKEFRAVSQDVASLRHQRAPKPRSEFDDQDPGADLRDYLLLLRDRRRQNKLQVFRHYLDELKEKEVVGLEGLEEDNTSSPEVLLPEGIDADMPTGRGNESDLEGLVHKLERAVVRARGQLDQEKQLFEKIKARHDARDRAAAIAPAAKFQALQRTRDELVQWVEERLVAEGDPDESLVQDLPPEEIEEAQQALADQKTQIAEQYAAYLEARRELLDAASRACQPVTVTSKPPTRSTPNEASIQAIPPPNPLDVLAHANENLVPLSKSQKALALQKSYLSGLLAKEKSTALRALHRLSDESHLLPEYPMLARQPRFKHAVAALDSRNSPPAADQAPPDEVKSLAEAWNFASEAAATNQRDYVQQKVALGTEVARDARQTLGEVYNTLNQDLESVLQDGTEHRPDASDIWTSEAHSTRGLSKSSAPRIEKRAKGPWAGLHGRVGV</sequence>
<evidence type="ECO:0000313" key="2">
    <source>
        <dbReference type="EMBL" id="KAJ5179406.1"/>
    </source>
</evidence>
<dbReference type="AlphaFoldDB" id="A0A9W9ILQ5"/>
<gene>
    <name evidence="2" type="ORF">N7492_002616</name>
</gene>
<feature type="compositionally biased region" description="Polar residues" evidence="1">
    <location>
        <begin position="503"/>
        <end position="514"/>
    </location>
</feature>
<feature type="region of interest" description="Disordered" evidence="1">
    <location>
        <begin position="503"/>
        <end position="535"/>
    </location>
</feature>
<accession>A0A9W9ILQ5</accession>